<evidence type="ECO:0000256" key="14">
    <source>
        <dbReference type="SAM" id="MobiDB-lite"/>
    </source>
</evidence>
<name>A0A0K9NLW5_ZOSMR</name>
<keyword evidence="12" id="KW-0472">Membrane</keyword>
<comment type="similarity">
    <text evidence="3">Belongs to the plastid outer envelope porin OEP21 (TC 1.B.29) family.</text>
</comment>
<dbReference type="Proteomes" id="UP000036987">
    <property type="component" value="Unassembled WGS sequence"/>
</dbReference>
<feature type="compositionally biased region" description="Basic residues" evidence="14">
    <location>
        <begin position="150"/>
        <end position="161"/>
    </location>
</feature>
<keyword evidence="4" id="KW-0813">Transport</keyword>
<dbReference type="AlphaFoldDB" id="A0A0K9NLW5"/>
<dbReference type="PANTHER" id="PTHR35993">
    <property type="entry name" value="OUTER ENVELOPE PORE PROTEIN 21B, CHLOROPLASTIC"/>
    <property type="match status" value="1"/>
</dbReference>
<dbReference type="GO" id="GO:0044070">
    <property type="term" value="P:regulation of monoatomic anion transport"/>
    <property type="evidence" value="ECO:0007669"/>
    <property type="project" value="InterPro"/>
</dbReference>
<keyword evidence="10" id="KW-0406">Ion transport</keyword>
<feature type="region of interest" description="Disordered" evidence="14">
    <location>
        <begin position="141"/>
        <end position="173"/>
    </location>
</feature>
<dbReference type="InterPro" id="IPR034575">
    <property type="entry name" value="OEP21"/>
</dbReference>
<organism evidence="15 16">
    <name type="scientific">Zostera marina</name>
    <name type="common">Eelgrass</name>
    <dbReference type="NCBI Taxonomy" id="29655"/>
    <lineage>
        <taxon>Eukaryota</taxon>
        <taxon>Viridiplantae</taxon>
        <taxon>Streptophyta</taxon>
        <taxon>Embryophyta</taxon>
        <taxon>Tracheophyta</taxon>
        <taxon>Spermatophyta</taxon>
        <taxon>Magnoliopsida</taxon>
        <taxon>Liliopsida</taxon>
        <taxon>Zosteraceae</taxon>
        <taxon>Zostera</taxon>
    </lineage>
</organism>
<dbReference type="OMA" id="NADYKGR"/>
<evidence type="ECO:0000256" key="5">
    <source>
        <dbReference type="ARBA" id="ARBA00022452"/>
    </source>
</evidence>
<accession>A0A0K9NLW5</accession>
<dbReference type="GO" id="GO:0046930">
    <property type="term" value="C:pore complex"/>
    <property type="evidence" value="ECO:0007669"/>
    <property type="project" value="UniProtKB-KW"/>
</dbReference>
<evidence type="ECO:0000256" key="9">
    <source>
        <dbReference type="ARBA" id="ARBA00022805"/>
    </source>
</evidence>
<evidence type="ECO:0000256" key="4">
    <source>
        <dbReference type="ARBA" id="ARBA00022448"/>
    </source>
</evidence>
<keyword evidence="9" id="KW-1002">Plastid outer membrane</keyword>
<dbReference type="PANTHER" id="PTHR35993:SF1">
    <property type="entry name" value="OUTER ENVELOPE PORE PROTEIN 21B, CHLOROPLASTIC"/>
    <property type="match status" value="1"/>
</dbReference>
<gene>
    <name evidence="15" type="ORF">ZOSMA_82G00570</name>
</gene>
<evidence type="ECO:0000256" key="10">
    <source>
        <dbReference type="ARBA" id="ARBA00023065"/>
    </source>
</evidence>
<keyword evidence="6" id="KW-0150">Chloroplast</keyword>
<dbReference type="GO" id="GO:0009707">
    <property type="term" value="C:chloroplast outer membrane"/>
    <property type="evidence" value="ECO:0007669"/>
    <property type="project" value="UniProtKB-SubCell"/>
</dbReference>
<reference evidence="16" key="1">
    <citation type="journal article" date="2016" name="Nature">
        <title>The genome of the seagrass Zostera marina reveals angiosperm adaptation to the sea.</title>
        <authorList>
            <person name="Olsen J.L."/>
            <person name="Rouze P."/>
            <person name="Verhelst B."/>
            <person name="Lin Y.-C."/>
            <person name="Bayer T."/>
            <person name="Collen J."/>
            <person name="Dattolo E."/>
            <person name="De Paoli E."/>
            <person name="Dittami S."/>
            <person name="Maumus F."/>
            <person name="Michel G."/>
            <person name="Kersting A."/>
            <person name="Lauritano C."/>
            <person name="Lohaus R."/>
            <person name="Toepel M."/>
            <person name="Tonon T."/>
            <person name="Vanneste K."/>
            <person name="Amirebrahimi M."/>
            <person name="Brakel J."/>
            <person name="Bostroem C."/>
            <person name="Chovatia M."/>
            <person name="Grimwood J."/>
            <person name="Jenkins J.W."/>
            <person name="Jueterbock A."/>
            <person name="Mraz A."/>
            <person name="Stam W.T."/>
            <person name="Tice H."/>
            <person name="Bornberg-Bauer E."/>
            <person name="Green P.J."/>
            <person name="Pearson G.A."/>
            <person name="Procaccini G."/>
            <person name="Duarte C.M."/>
            <person name="Schmutz J."/>
            <person name="Reusch T.B.H."/>
            <person name="Van de Peer Y."/>
        </authorList>
    </citation>
    <scope>NUCLEOTIDE SEQUENCE [LARGE SCALE GENOMIC DNA]</scope>
    <source>
        <strain evidence="16">cv. Finnish</strain>
    </source>
</reference>
<dbReference type="EMBL" id="LFYR01002027">
    <property type="protein sequence ID" value="KMZ57741.1"/>
    <property type="molecule type" value="Genomic_DNA"/>
</dbReference>
<comment type="subcellular location">
    <subcellularLocation>
        <location evidence="1">Plastid</location>
        <location evidence="1">Chloroplast outer membrane</location>
        <topology evidence="1">Multi-pass membrane protein</topology>
    </subcellularLocation>
    <subcellularLocation>
        <location evidence="2">Plastid</location>
        <location evidence="2">Etioplast membrane</location>
        <topology evidence="2">Multi-pass membrane protein</topology>
    </subcellularLocation>
</comment>
<keyword evidence="7" id="KW-0934">Plastid</keyword>
<evidence type="ECO:0000256" key="3">
    <source>
        <dbReference type="ARBA" id="ARBA00009945"/>
    </source>
</evidence>
<evidence type="ECO:0000256" key="1">
    <source>
        <dbReference type="ARBA" id="ARBA00004396"/>
    </source>
</evidence>
<keyword evidence="16" id="KW-1185">Reference proteome</keyword>
<dbReference type="OrthoDB" id="503907at2759"/>
<protein>
    <submittedName>
        <fullName evidence="15">Uncharacterized protein</fullName>
    </submittedName>
</protein>
<evidence type="ECO:0000256" key="12">
    <source>
        <dbReference type="ARBA" id="ARBA00023136"/>
    </source>
</evidence>
<keyword evidence="5" id="KW-1134">Transmembrane beta strand</keyword>
<comment type="caution">
    <text evidence="15">The sequence shown here is derived from an EMBL/GenBank/DDBJ whole genome shotgun (WGS) entry which is preliminary data.</text>
</comment>
<keyword evidence="8" id="KW-0812">Transmembrane</keyword>
<evidence type="ECO:0000256" key="7">
    <source>
        <dbReference type="ARBA" id="ARBA00022640"/>
    </source>
</evidence>
<evidence type="ECO:0000256" key="13">
    <source>
        <dbReference type="ARBA" id="ARBA00024941"/>
    </source>
</evidence>
<dbReference type="STRING" id="29655.A0A0K9NLW5"/>
<dbReference type="GO" id="GO:0015288">
    <property type="term" value="F:porin activity"/>
    <property type="evidence" value="ECO:0007669"/>
    <property type="project" value="UniProtKB-KW"/>
</dbReference>
<keyword evidence="11" id="KW-0626">Porin</keyword>
<evidence type="ECO:0000313" key="15">
    <source>
        <dbReference type="EMBL" id="KMZ57741.1"/>
    </source>
</evidence>
<proteinExistence type="inferred from homology"/>
<evidence type="ECO:0000313" key="16">
    <source>
        <dbReference type="Proteomes" id="UP000036987"/>
    </source>
</evidence>
<evidence type="ECO:0000256" key="11">
    <source>
        <dbReference type="ARBA" id="ARBA00023114"/>
    </source>
</evidence>
<sequence>MNIDRGLSKNLKSENNGSQLGFLGLSRAESEIVEMETSLRYGAGSKTLKLHAKEKICLDSNIMLQAHAELDTYVGIPTHLVVMMRHFYPQYMASIDVGVHCNKKKPVGYNIRVKKEFLVNSVGNIRINLKGICNLDRPERMESRNDGKRVTQKRKGKHKAIHREQEQEQEQEQEYEYKPKGAVELCWYKYKFQEDQDMRLKVGYELYNQVPYFQICENNWTVNFDMNGKWDVRFHL</sequence>
<dbReference type="GO" id="GO:0008308">
    <property type="term" value="F:voltage-gated monoatomic anion channel activity"/>
    <property type="evidence" value="ECO:0007669"/>
    <property type="project" value="InterPro"/>
</dbReference>
<dbReference type="GO" id="GO:0034426">
    <property type="term" value="C:etioplast membrane"/>
    <property type="evidence" value="ECO:0007669"/>
    <property type="project" value="UniProtKB-SubCell"/>
</dbReference>
<comment type="function">
    <text evidence="13">Voltage-dependent rectifying anion channel that facilitates the translocation between chloroplast and cytoplasm of phosphorylated carbohydrates such as triosephosphate, 3-phosphoglycerate and inorganic phosphate (Pi) depending of ATP to triosephosphate ratio in the plastidial intermembrane space; in high triosephosphate/ATP conditions (e.g. photosynthesis), export of triosphosphate from chloroplast (outward rectifying channels), but in high ATP/triosephosphate conditions (e.g. dark phase), import of phosphosolutes (inward rectifying channels).</text>
</comment>
<evidence type="ECO:0000256" key="6">
    <source>
        <dbReference type="ARBA" id="ARBA00022528"/>
    </source>
</evidence>
<evidence type="ECO:0000256" key="2">
    <source>
        <dbReference type="ARBA" id="ARBA00004441"/>
    </source>
</evidence>
<evidence type="ECO:0000256" key="8">
    <source>
        <dbReference type="ARBA" id="ARBA00022692"/>
    </source>
</evidence>